<dbReference type="EMBL" id="JAEMEF010000009">
    <property type="protein sequence ID" value="MBL7560234.1"/>
    <property type="molecule type" value="Genomic_DNA"/>
</dbReference>
<gene>
    <name evidence="1" type="ORF">JAO71_10520</name>
</gene>
<dbReference type="Proteomes" id="UP000605013">
    <property type="component" value="Unassembled WGS sequence"/>
</dbReference>
<evidence type="ECO:0000313" key="1">
    <source>
        <dbReference type="EMBL" id="MBL7560234.1"/>
    </source>
</evidence>
<dbReference type="Pfam" id="PF00300">
    <property type="entry name" value="His_Phos_1"/>
    <property type="match status" value="1"/>
</dbReference>
<reference evidence="1 2" key="1">
    <citation type="submission" date="2020-12" db="EMBL/GenBank/DDBJ databases">
        <title>Olleya sediminilitoris sp. nov., isolated from a tidal flat.</title>
        <authorList>
            <person name="Park S."/>
            <person name="Yoon J.-H."/>
        </authorList>
    </citation>
    <scope>NUCLEOTIDE SEQUENCE [LARGE SCALE GENOMIC DNA]</scope>
    <source>
        <strain evidence="1 2">YSTF-M6</strain>
    </source>
</reference>
<keyword evidence="2" id="KW-1185">Reference proteome</keyword>
<dbReference type="PANTHER" id="PTHR47623:SF1">
    <property type="entry name" value="OS09G0287300 PROTEIN"/>
    <property type="match status" value="1"/>
</dbReference>
<dbReference type="Gene3D" id="3.40.50.1240">
    <property type="entry name" value="Phosphoglycerate mutase-like"/>
    <property type="match status" value="1"/>
</dbReference>
<protein>
    <submittedName>
        <fullName evidence="1">Histidine phosphatase family protein</fullName>
    </submittedName>
</protein>
<dbReference type="InterPro" id="IPR013078">
    <property type="entry name" value="His_Pase_superF_clade-1"/>
</dbReference>
<dbReference type="RefSeq" id="WP_054850898.1">
    <property type="nucleotide sequence ID" value="NZ_JAEMEF010000009.1"/>
</dbReference>
<name>A0ABS1WM75_9FLAO</name>
<dbReference type="CDD" id="cd07067">
    <property type="entry name" value="HP_PGM_like"/>
    <property type="match status" value="1"/>
</dbReference>
<dbReference type="InterPro" id="IPR029033">
    <property type="entry name" value="His_PPase_superfam"/>
</dbReference>
<accession>A0ABS1WM75</accession>
<evidence type="ECO:0000313" key="2">
    <source>
        <dbReference type="Proteomes" id="UP000605013"/>
    </source>
</evidence>
<dbReference type="PANTHER" id="PTHR47623">
    <property type="entry name" value="OS09G0287300 PROTEIN"/>
    <property type="match status" value="1"/>
</dbReference>
<organism evidence="1 2">
    <name type="scientific">Olleya sediminilitoris</name>
    <dbReference type="NCBI Taxonomy" id="2795739"/>
    <lineage>
        <taxon>Bacteria</taxon>
        <taxon>Pseudomonadati</taxon>
        <taxon>Bacteroidota</taxon>
        <taxon>Flavobacteriia</taxon>
        <taxon>Flavobacteriales</taxon>
        <taxon>Flavobacteriaceae</taxon>
    </lineage>
</organism>
<proteinExistence type="predicted"/>
<dbReference type="SUPFAM" id="SSF53254">
    <property type="entry name" value="Phosphoglycerate mutase-like"/>
    <property type="match status" value="1"/>
</dbReference>
<sequence>MNKKIQFIRHAKSSWKYDVSDKERPLKKRGVNDVVLMCKHLKTKILKPEAIFSSPANRTKLTAMLFVDNLKLNSIKIEYKNELYDFSGESVLSVLKSCDNSINTLMLFGHNYALTNLCNSLGDISIDNVTTSGFVEIEFKQSSWKDIKNGKTTKIVFPKHLK</sequence>
<comment type="caution">
    <text evidence="1">The sequence shown here is derived from an EMBL/GenBank/DDBJ whole genome shotgun (WGS) entry which is preliminary data.</text>
</comment>